<feature type="domain" description="GON" evidence="6">
    <location>
        <begin position="172"/>
        <end position="383"/>
    </location>
</feature>
<sequence length="400" mass="44692">MLVLLVIMFSLAVECKGNQCFRMDTLPDMYRGMKVNDTVQPFLFSTAAGPIDCARRCKLYSLCSCVNFHIPTSGCELLAWNFDAGAFVSNTQYLTIDVRTWTDRISGVCEHHKCPNDTVCKPDNANYYCEPVGCIGLPPVADINMTSFTVKALWAFGDIVEYACLRGFFPKSNATCLASGKWSNFTCYYLKLCGETGNCEPRKTTDYWLYSTLLHDYYKIFCRATPAKGPFLSLNETNMASFPAFTRYQNSCEPIEATIQDPDMGIAEFSKIRLVPNKPIIDKEKIFDHYVNYTQKIQKFGLAGDCYAGNDSSECGVIGRFLINTRGTGLRVKPSVQWKTWGVNGVIMNITRSDDGHMIEGFCGGNCGGCEPDGDILLEIDLLDTPLFESAEFLICKFPL</sequence>
<dbReference type="EMBL" id="KB200701">
    <property type="protein sequence ID" value="ESP00631.1"/>
    <property type="molecule type" value="Genomic_DNA"/>
</dbReference>
<evidence type="ECO:0000313" key="8">
    <source>
        <dbReference type="Proteomes" id="UP000030746"/>
    </source>
</evidence>
<reference evidence="7 8" key="1">
    <citation type="journal article" date="2013" name="Nature">
        <title>Insights into bilaterian evolution from three spiralian genomes.</title>
        <authorList>
            <person name="Simakov O."/>
            <person name="Marletaz F."/>
            <person name="Cho S.J."/>
            <person name="Edsinger-Gonzales E."/>
            <person name="Havlak P."/>
            <person name="Hellsten U."/>
            <person name="Kuo D.H."/>
            <person name="Larsson T."/>
            <person name="Lv J."/>
            <person name="Arendt D."/>
            <person name="Savage R."/>
            <person name="Osoegawa K."/>
            <person name="de Jong P."/>
            <person name="Grimwood J."/>
            <person name="Chapman J.A."/>
            <person name="Shapiro H."/>
            <person name="Aerts A."/>
            <person name="Otillar R.P."/>
            <person name="Terry A.Y."/>
            <person name="Boore J.L."/>
            <person name="Grigoriev I.V."/>
            <person name="Lindberg D.R."/>
            <person name="Seaver E.C."/>
            <person name="Weisblat D.A."/>
            <person name="Putnam N.H."/>
            <person name="Rokhsar D.S."/>
        </authorList>
    </citation>
    <scope>NUCLEOTIDE SEQUENCE [LARGE SCALE GENOMIC DNA]</scope>
</reference>
<evidence type="ECO:0000259" key="6">
    <source>
        <dbReference type="PROSITE" id="PS51046"/>
    </source>
</evidence>
<keyword evidence="3" id="KW-0768">Sushi</keyword>
<dbReference type="RefSeq" id="XP_009048750.1">
    <property type="nucleotide sequence ID" value="XM_009050502.1"/>
</dbReference>
<dbReference type="CTD" id="20237551"/>
<evidence type="ECO:0000259" key="5">
    <source>
        <dbReference type="PROSITE" id="PS50923"/>
    </source>
</evidence>
<dbReference type="KEGG" id="lgi:LOTGIDRAFT_157913"/>
<dbReference type="Proteomes" id="UP000030746">
    <property type="component" value="Unassembled WGS sequence"/>
</dbReference>
<dbReference type="PROSITE" id="PS50923">
    <property type="entry name" value="SUSHI"/>
    <property type="match status" value="1"/>
</dbReference>
<dbReference type="InterPro" id="IPR000436">
    <property type="entry name" value="Sushi_SCR_CCP_dom"/>
</dbReference>
<accession>V4AZQ1</accession>
<evidence type="ECO:0000256" key="4">
    <source>
        <dbReference type="SAM" id="SignalP"/>
    </source>
</evidence>
<organism evidence="7 8">
    <name type="scientific">Lottia gigantea</name>
    <name type="common">Giant owl limpet</name>
    <dbReference type="NCBI Taxonomy" id="225164"/>
    <lineage>
        <taxon>Eukaryota</taxon>
        <taxon>Metazoa</taxon>
        <taxon>Spiralia</taxon>
        <taxon>Lophotrochozoa</taxon>
        <taxon>Mollusca</taxon>
        <taxon>Gastropoda</taxon>
        <taxon>Patellogastropoda</taxon>
        <taxon>Lottioidea</taxon>
        <taxon>Lottiidae</taxon>
        <taxon>Lottia</taxon>
    </lineage>
</organism>
<keyword evidence="8" id="KW-1185">Reference proteome</keyword>
<feature type="domain" description="Sushi" evidence="5">
    <location>
        <begin position="132"/>
        <end position="189"/>
    </location>
</feature>
<keyword evidence="2" id="KW-1015">Disulfide bond</keyword>
<dbReference type="GO" id="GO:0004222">
    <property type="term" value="F:metalloendopeptidase activity"/>
    <property type="evidence" value="ECO:0007669"/>
    <property type="project" value="InterPro"/>
</dbReference>
<dbReference type="OrthoDB" id="5804959at2759"/>
<dbReference type="Pfam" id="PF00084">
    <property type="entry name" value="Sushi"/>
    <property type="match status" value="1"/>
</dbReference>
<dbReference type="GeneID" id="20237551"/>
<dbReference type="InterPro" id="IPR035976">
    <property type="entry name" value="Sushi/SCR/CCP_sf"/>
</dbReference>
<comment type="caution">
    <text evidence="3">Lacks conserved residue(s) required for the propagation of feature annotation.</text>
</comment>
<dbReference type="SUPFAM" id="SSF57535">
    <property type="entry name" value="Complement control module/SCR domain"/>
    <property type="match status" value="1"/>
</dbReference>
<dbReference type="GO" id="GO:0008270">
    <property type="term" value="F:zinc ion binding"/>
    <property type="evidence" value="ECO:0007669"/>
    <property type="project" value="InterPro"/>
</dbReference>
<dbReference type="HOGENOM" id="CLU_057931_0_0_1"/>
<dbReference type="OMA" id="RETGWIV"/>
<evidence type="ECO:0008006" key="9">
    <source>
        <dbReference type="Google" id="ProtNLM"/>
    </source>
</evidence>
<feature type="signal peptide" evidence="4">
    <location>
        <begin position="1"/>
        <end position="17"/>
    </location>
</feature>
<dbReference type="SMART" id="SM00032">
    <property type="entry name" value="CCP"/>
    <property type="match status" value="1"/>
</dbReference>
<keyword evidence="1" id="KW-0479">Metal-binding</keyword>
<protein>
    <recommendedName>
        <fullName evidence="9">GON domain-containing protein</fullName>
    </recommendedName>
</protein>
<dbReference type="PROSITE" id="PS51046">
    <property type="entry name" value="GON"/>
    <property type="match status" value="1"/>
</dbReference>
<name>V4AZQ1_LOTGI</name>
<feature type="chain" id="PRO_5004719107" description="GON domain-containing protein" evidence="4">
    <location>
        <begin position="18"/>
        <end position="400"/>
    </location>
</feature>
<dbReference type="AlphaFoldDB" id="V4AZQ1"/>
<keyword evidence="4" id="KW-0732">Signal</keyword>
<evidence type="ECO:0000256" key="2">
    <source>
        <dbReference type="ARBA" id="ARBA00023157"/>
    </source>
</evidence>
<dbReference type="Gene3D" id="2.10.70.10">
    <property type="entry name" value="Complement Module, domain 1"/>
    <property type="match status" value="1"/>
</dbReference>
<evidence type="ECO:0000256" key="1">
    <source>
        <dbReference type="ARBA" id="ARBA00022723"/>
    </source>
</evidence>
<dbReference type="CDD" id="cd00033">
    <property type="entry name" value="CCP"/>
    <property type="match status" value="1"/>
</dbReference>
<dbReference type="InterPro" id="IPR012314">
    <property type="entry name" value="Pept_M12B_GON-ADAMTSs"/>
</dbReference>
<dbReference type="Pfam" id="PF08685">
    <property type="entry name" value="GON"/>
    <property type="match status" value="1"/>
</dbReference>
<evidence type="ECO:0000313" key="7">
    <source>
        <dbReference type="EMBL" id="ESP00631.1"/>
    </source>
</evidence>
<proteinExistence type="predicted"/>
<evidence type="ECO:0000256" key="3">
    <source>
        <dbReference type="PROSITE-ProRule" id="PRU00302"/>
    </source>
</evidence>
<gene>
    <name evidence="7" type="ORF">LOTGIDRAFT_157913</name>
</gene>